<evidence type="ECO:0000313" key="15">
    <source>
        <dbReference type="EMBL" id="VAX19448.1"/>
    </source>
</evidence>
<dbReference type="GO" id="GO:0016208">
    <property type="term" value="F:AMP binding"/>
    <property type="evidence" value="ECO:0007669"/>
    <property type="project" value="TreeGrafter"/>
</dbReference>
<dbReference type="GO" id="GO:0061621">
    <property type="term" value="P:canonical glycolysis"/>
    <property type="evidence" value="ECO:0007669"/>
    <property type="project" value="TreeGrafter"/>
</dbReference>
<evidence type="ECO:0000256" key="12">
    <source>
        <dbReference type="ARBA" id="ARBA00023152"/>
    </source>
</evidence>
<accession>A0A3B1C6G7</accession>
<gene>
    <name evidence="15" type="ORF">MNBD_NITROSPINAE02-916</name>
</gene>
<dbReference type="GO" id="GO:0070095">
    <property type="term" value="F:fructose-6-phosphate binding"/>
    <property type="evidence" value="ECO:0007669"/>
    <property type="project" value="TreeGrafter"/>
</dbReference>
<keyword evidence="5" id="KW-0963">Cytoplasm</keyword>
<dbReference type="AlphaFoldDB" id="A0A3B1C6G7"/>
<evidence type="ECO:0000256" key="6">
    <source>
        <dbReference type="ARBA" id="ARBA00022679"/>
    </source>
</evidence>
<evidence type="ECO:0000256" key="4">
    <source>
        <dbReference type="ARBA" id="ARBA00012055"/>
    </source>
</evidence>
<dbReference type="GO" id="GO:0005945">
    <property type="term" value="C:6-phosphofructokinase complex"/>
    <property type="evidence" value="ECO:0007669"/>
    <property type="project" value="TreeGrafter"/>
</dbReference>
<dbReference type="EC" id="2.7.1.11" evidence="4"/>
<dbReference type="PANTHER" id="PTHR13697">
    <property type="entry name" value="PHOSPHOFRUCTOKINASE"/>
    <property type="match status" value="1"/>
</dbReference>
<evidence type="ECO:0000256" key="5">
    <source>
        <dbReference type="ARBA" id="ARBA00022490"/>
    </source>
</evidence>
<dbReference type="PRINTS" id="PR00476">
    <property type="entry name" value="PHFRCTKINASE"/>
</dbReference>
<evidence type="ECO:0000256" key="3">
    <source>
        <dbReference type="ARBA" id="ARBA00004679"/>
    </source>
</evidence>
<comment type="cofactor">
    <cofactor evidence="1">
        <name>Mg(2+)</name>
        <dbReference type="ChEBI" id="CHEBI:18420"/>
    </cofactor>
</comment>
<evidence type="ECO:0000256" key="1">
    <source>
        <dbReference type="ARBA" id="ARBA00001946"/>
    </source>
</evidence>
<dbReference type="InterPro" id="IPR000023">
    <property type="entry name" value="Phosphofructokinase_dom"/>
</dbReference>
<comment type="pathway">
    <text evidence="3">Carbohydrate degradation; glycolysis; D-glyceraldehyde 3-phosphate and glycerone phosphate from D-glucose: step 3/4.</text>
</comment>
<comment type="subcellular location">
    <subcellularLocation>
        <location evidence="2">Cytoplasm</location>
    </subcellularLocation>
</comment>
<feature type="non-terminal residue" evidence="15">
    <location>
        <position position="209"/>
    </location>
</feature>
<keyword evidence="7" id="KW-0479">Metal-binding</keyword>
<evidence type="ECO:0000256" key="10">
    <source>
        <dbReference type="ARBA" id="ARBA00022840"/>
    </source>
</evidence>
<keyword evidence="6" id="KW-0808">Transferase</keyword>
<organism evidence="15">
    <name type="scientific">hydrothermal vent metagenome</name>
    <dbReference type="NCBI Taxonomy" id="652676"/>
    <lineage>
        <taxon>unclassified sequences</taxon>
        <taxon>metagenomes</taxon>
        <taxon>ecological metagenomes</taxon>
    </lineage>
</organism>
<keyword evidence="10" id="KW-0067">ATP-binding</keyword>
<dbReference type="InterPro" id="IPR022953">
    <property type="entry name" value="ATP_PFK"/>
</dbReference>
<keyword evidence="12" id="KW-0324">Glycolysis</keyword>
<comment type="catalytic activity">
    <reaction evidence="13">
        <text>beta-D-fructose 6-phosphate + ATP = beta-D-fructose 1,6-bisphosphate + ADP + H(+)</text>
        <dbReference type="Rhea" id="RHEA:16109"/>
        <dbReference type="ChEBI" id="CHEBI:15378"/>
        <dbReference type="ChEBI" id="CHEBI:30616"/>
        <dbReference type="ChEBI" id="CHEBI:32966"/>
        <dbReference type="ChEBI" id="CHEBI:57634"/>
        <dbReference type="ChEBI" id="CHEBI:456216"/>
        <dbReference type="EC" id="2.7.1.11"/>
    </reaction>
</comment>
<evidence type="ECO:0000256" key="8">
    <source>
        <dbReference type="ARBA" id="ARBA00022741"/>
    </source>
</evidence>
<dbReference type="PANTHER" id="PTHR13697:SF4">
    <property type="entry name" value="ATP-DEPENDENT 6-PHOSPHOFRUCTOKINASE"/>
    <property type="match status" value="1"/>
</dbReference>
<keyword evidence="9" id="KW-0418">Kinase</keyword>
<dbReference type="UniPathway" id="UPA00109">
    <property type="reaction ID" value="UER00182"/>
</dbReference>
<dbReference type="Gene3D" id="3.40.50.460">
    <property type="entry name" value="Phosphofructokinase domain"/>
    <property type="match status" value="1"/>
</dbReference>
<evidence type="ECO:0000256" key="11">
    <source>
        <dbReference type="ARBA" id="ARBA00022842"/>
    </source>
</evidence>
<dbReference type="Pfam" id="PF00365">
    <property type="entry name" value="PFK"/>
    <property type="match status" value="1"/>
</dbReference>
<dbReference type="Gene3D" id="3.40.50.450">
    <property type="match status" value="1"/>
</dbReference>
<feature type="domain" description="Phosphofructokinase" evidence="14">
    <location>
        <begin position="6"/>
        <end position="207"/>
    </location>
</feature>
<evidence type="ECO:0000259" key="14">
    <source>
        <dbReference type="Pfam" id="PF00365"/>
    </source>
</evidence>
<dbReference type="GO" id="GO:0046872">
    <property type="term" value="F:metal ion binding"/>
    <property type="evidence" value="ECO:0007669"/>
    <property type="project" value="UniProtKB-KW"/>
</dbReference>
<name>A0A3B1C6G7_9ZZZZ</name>
<evidence type="ECO:0000256" key="13">
    <source>
        <dbReference type="ARBA" id="ARBA00048070"/>
    </source>
</evidence>
<sequence length="209" mass="22786">MDENKRILLVFEGGNAPGYTACATSLTEEGLKRGYTIYTAFEGFRSLTGDNLADERLIRLVMGRRDSWALNAQGIPSRALYRAIDQPGSEFRSERYKDFEKPEKLNAAAQFVKELGFSHIVGVGGNGTMMGIKALNRILPDVQSGFVNVSVDSDILGDIAIGYLTGAEEGAKIARGLLDDAFTHKRVYLLEMMGRDSGKHALMSGASAR</sequence>
<dbReference type="GO" id="GO:0042802">
    <property type="term" value="F:identical protein binding"/>
    <property type="evidence" value="ECO:0007669"/>
    <property type="project" value="TreeGrafter"/>
</dbReference>
<evidence type="ECO:0000256" key="2">
    <source>
        <dbReference type="ARBA" id="ARBA00004496"/>
    </source>
</evidence>
<protein>
    <recommendedName>
        <fullName evidence="4">6-phosphofructokinase</fullName>
        <ecNumber evidence="4">2.7.1.11</ecNumber>
    </recommendedName>
</protein>
<dbReference type="GO" id="GO:0005524">
    <property type="term" value="F:ATP binding"/>
    <property type="evidence" value="ECO:0007669"/>
    <property type="project" value="UniProtKB-KW"/>
</dbReference>
<dbReference type="EMBL" id="UOGE01000046">
    <property type="protein sequence ID" value="VAX19448.1"/>
    <property type="molecule type" value="Genomic_DNA"/>
</dbReference>
<keyword evidence="11" id="KW-0460">Magnesium</keyword>
<evidence type="ECO:0000256" key="7">
    <source>
        <dbReference type="ARBA" id="ARBA00022723"/>
    </source>
</evidence>
<dbReference type="GO" id="GO:0003872">
    <property type="term" value="F:6-phosphofructokinase activity"/>
    <property type="evidence" value="ECO:0007669"/>
    <property type="project" value="UniProtKB-EC"/>
</dbReference>
<dbReference type="GO" id="GO:0048029">
    <property type="term" value="F:monosaccharide binding"/>
    <property type="evidence" value="ECO:0007669"/>
    <property type="project" value="TreeGrafter"/>
</dbReference>
<dbReference type="InterPro" id="IPR035966">
    <property type="entry name" value="PKF_sf"/>
</dbReference>
<evidence type="ECO:0000256" key="9">
    <source>
        <dbReference type="ARBA" id="ARBA00022777"/>
    </source>
</evidence>
<reference evidence="15" key="1">
    <citation type="submission" date="2018-06" db="EMBL/GenBank/DDBJ databases">
        <authorList>
            <person name="Zhirakovskaya E."/>
        </authorList>
    </citation>
    <scope>NUCLEOTIDE SEQUENCE</scope>
</reference>
<keyword evidence="8" id="KW-0547">Nucleotide-binding</keyword>
<dbReference type="GO" id="GO:0030388">
    <property type="term" value="P:fructose 1,6-bisphosphate metabolic process"/>
    <property type="evidence" value="ECO:0007669"/>
    <property type="project" value="TreeGrafter"/>
</dbReference>
<dbReference type="SUPFAM" id="SSF53784">
    <property type="entry name" value="Phosphofructokinase"/>
    <property type="match status" value="1"/>
</dbReference>
<dbReference type="GO" id="GO:0006002">
    <property type="term" value="P:fructose 6-phosphate metabolic process"/>
    <property type="evidence" value="ECO:0007669"/>
    <property type="project" value="InterPro"/>
</dbReference>
<proteinExistence type="predicted"/>